<dbReference type="OMA" id="ADSHYQM"/>
<dbReference type="Proteomes" id="UP000688137">
    <property type="component" value="Unassembled WGS sequence"/>
</dbReference>
<evidence type="ECO:0000259" key="2">
    <source>
        <dbReference type="PROSITE" id="PS50848"/>
    </source>
</evidence>
<organism evidence="3 4">
    <name type="scientific">Paramecium primaurelia</name>
    <dbReference type="NCBI Taxonomy" id="5886"/>
    <lineage>
        <taxon>Eukaryota</taxon>
        <taxon>Sar</taxon>
        <taxon>Alveolata</taxon>
        <taxon>Ciliophora</taxon>
        <taxon>Intramacronucleata</taxon>
        <taxon>Oligohymenophorea</taxon>
        <taxon>Peniculida</taxon>
        <taxon>Parameciidae</taxon>
        <taxon>Paramecium</taxon>
    </lineage>
</organism>
<dbReference type="EMBL" id="CAJJDM010000004">
    <property type="protein sequence ID" value="CAD8044926.1"/>
    <property type="molecule type" value="Genomic_DNA"/>
</dbReference>
<feature type="domain" description="START" evidence="2">
    <location>
        <begin position="221"/>
        <end position="323"/>
    </location>
</feature>
<feature type="signal peptide" evidence="1">
    <location>
        <begin position="1"/>
        <end position="17"/>
    </location>
</feature>
<name>A0A8S1JX07_PARPR</name>
<evidence type="ECO:0000256" key="1">
    <source>
        <dbReference type="SAM" id="SignalP"/>
    </source>
</evidence>
<dbReference type="PROSITE" id="PS50848">
    <property type="entry name" value="START"/>
    <property type="match status" value="1"/>
</dbReference>
<dbReference type="PANTHER" id="PTHR19308:SF56">
    <property type="entry name" value="START DOMAIN-CONTAINING PROTEIN"/>
    <property type="match status" value="1"/>
</dbReference>
<proteinExistence type="predicted"/>
<accession>A0A8S1JX07</accession>
<reference evidence="3" key="1">
    <citation type="submission" date="2021-01" db="EMBL/GenBank/DDBJ databases">
        <authorList>
            <consortium name="Genoscope - CEA"/>
            <person name="William W."/>
        </authorList>
    </citation>
    <scope>NUCLEOTIDE SEQUENCE</scope>
</reference>
<protein>
    <recommendedName>
        <fullName evidence="2">START domain-containing protein</fullName>
    </recommendedName>
</protein>
<dbReference type="AlphaFoldDB" id="A0A8S1JX07"/>
<feature type="chain" id="PRO_5035923835" description="START domain-containing protein" evidence="1">
    <location>
        <begin position="18"/>
        <end position="323"/>
    </location>
</feature>
<dbReference type="InterPro" id="IPR051213">
    <property type="entry name" value="START_lipid_transfer"/>
</dbReference>
<gene>
    <name evidence="3" type="ORF">PPRIM_AZ9-3.1.T0080495</name>
</gene>
<dbReference type="GO" id="GO:0008289">
    <property type="term" value="F:lipid binding"/>
    <property type="evidence" value="ECO:0007669"/>
    <property type="project" value="InterPro"/>
</dbReference>
<dbReference type="PANTHER" id="PTHR19308">
    <property type="entry name" value="PHOSPHATIDYLCHOLINE TRANSFER PROTEIN"/>
    <property type="match status" value="1"/>
</dbReference>
<dbReference type="InterPro" id="IPR002913">
    <property type="entry name" value="START_lipid-bd_dom"/>
</dbReference>
<keyword evidence="1" id="KW-0732">Signal</keyword>
<dbReference type="Pfam" id="PF01852">
    <property type="entry name" value="START"/>
    <property type="match status" value="1"/>
</dbReference>
<evidence type="ECO:0000313" key="4">
    <source>
        <dbReference type="Proteomes" id="UP000688137"/>
    </source>
</evidence>
<comment type="caution">
    <text evidence="3">The sequence shown here is derived from an EMBL/GenBank/DDBJ whole genome shotgun (WGS) entry which is preliminary data.</text>
</comment>
<evidence type="ECO:0000313" key="3">
    <source>
        <dbReference type="EMBL" id="CAD8044926.1"/>
    </source>
</evidence>
<sequence length="323" mass="39074">MNQCIIWIKLLLRKCLSIFQYTKIRTADSHYQMQQFNQVELNLDKDIENNLKEELKNENYETELTTSDLETKIQSQKQQLIEKQEIIEIIQQPIDISMVRQFIETTPNVDIQNKEILIELGQKSIEIYHSILYDYEGYEQLEDNQDEFSYWIKYIETPEKFQIHQMRYKYTLNTTIEKYMAFMKDLELQKKLDSSIDQFESHFSDDSLQINYLRYKKILFMDPRDFLFVKYTKYIDENTVFEISKSIENDEFQPFNPSSKSTTRAYLLMSGNYIKQVEQNKLEIQTYSECNMKLKLKPMMTKTASKNEIKKLIKKYRDHFNQQ</sequence>
<keyword evidence="4" id="KW-1185">Reference proteome</keyword>
<dbReference type="CDD" id="cd00177">
    <property type="entry name" value="START"/>
    <property type="match status" value="1"/>
</dbReference>